<feature type="transmembrane region" description="Helical" evidence="9">
    <location>
        <begin position="232"/>
        <end position="254"/>
    </location>
</feature>
<feature type="transmembrane region" description="Helical" evidence="9">
    <location>
        <begin position="697"/>
        <end position="720"/>
    </location>
</feature>
<evidence type="ECO:0000256" key="9">
    <source>
        <dbReference type="SAM" id="Phobius"/>
    </source>
</evidence>
<evidence type="ECO:0000259" key="10">
    <source>
        <dbReference type="PROSITE" id="PS50893"/>
    </source>
</evidence>
<feature type="domain" description="ABC transporter" evidence="10">
    <location>
        <begin position="974"/>
        <end position="1210"/>
    </location>
</feature>
<dbReference type="PROSITE" id="PS00211">
    <property type="entry name" value="ABC_TRANSPORTER_1"/>
    <property type="match status" value="2"/>
</dbReference>
<dbReference type="WBParaSite" id="SMUV_0000770101-mRNA-1">
    <property type="protein sequence ID" value="SMUV_0000770101-mRNA-1"/>
    <property type="gene ID" value="SMUV_0000770101"/>
</dbReference>
<keyword evidence="6 9" id="KW-1133">Transmembrane helix</keyword>
<feature type="transmembrane region" description="Helical" evidence="9">
    <location>
        <begin position="844"/>
        <end position="864"/>
    </location>
</feature>
<dbReference type="GO" id="GO:0016887">
    <property type="term" value="F:ATP hydrolysis activity"/>
    <property type="evidence" value="ECO:0007669"/>
    <property type="project" value="InterPro"/>
</dbReference>
<accession>A0A0N5ASE1</accession>
<evidence type="ECO:0000256" key="3">
    <source>
        <dbReference type="ARBA" id="ARBA00022692"/>
    </source>
</evidence>
<feature type="transmembrane region" description="Helical" evidence="9">
    <location>
        <begin position="69"/>
        <end position="91"/>
    </location>
</feature>
<name>A0A0N5ASE1_9BILA</name>
<feature type="transmembrane region" description="Helical" evidence="9">
    <location>
        <begin position="740"/>
        <end position="766"/>
    </location>
</feature>
<dbReference type="Gene3D" id="1.20.1560.10">
    <property type="entry name" value="ABC transporter type 1, transmembrane domain"/>
    <property type="match status" value="1"/>
</dbReference>
<feature type="domain" description="ABC transmembrane type-1" evidence="11">
    <location>
        <begin position="697"/>
        <end position="965"/>
    </location>
</feature>
<feature type="transmembrane region" description="Helical" evidence="9">
    <location>
        <begin position="934"/>
        <end position="960"/>
    </location>
</feature>
<evidence type="ECO:0000259" key="11">
    <source>
        <dbReference type="PROSITE" id="PS50929"/>
    </source>
</evidence>
<evidence type="ECO:0000256" key="8">
    <source>
        <dbReference type="SAM" id="MobiDB-lite"/>
    </source>
</evidence>
<feature type="transmembrane region" description="Helical" evidence="9">
    <location>
        <begin position="310"/>
        <end position="335"/>
    </location>
</feature>
<feature type="domain" description="ABC transmembrane type-1" evidence="11">
    <location>
        <begin position="72"/>
        <end position="376"/>
    </location>
</feature>
<feature type="transmembrane region" description="Helical" evidence="9">
    <location>
        <begin position="347"/>
        <end position="368"/>
    </location>
</feature>
<dbReference type="Proteomes" id="UP000046393">
    <property type="component" value="Unplaced"/>
</dbReference>
<comment type="similarity">
    <text evidence="2">Belongs to the ABC transporter superfamily. ABCB family. Multidrug resistance exporter (TC 3.A.1.201) subfamily.</text>
</comment>
<keyword evidence="7 9" id="KW-0472">Membrane</keyword>
<dbReference type="Gene3D" id="3.40.50.300">
    <property type="entry name" value="P-loop containing nucleotide triphosphate hydrolases"/>
    <property type="match status" value="2"/>
</dbReference>
<evidence type="ECO:0000313" key="13">
    <source>
        <dbReference type="WBParaSite" id="SMUV_0000770101-mRNA-1"/>
    </source>
</evidence>
<dbReference type="GO" id="GO:0015421">
    <property type="term" value="F:ABC-type oligopeptide transporter activity"/>
    <property type="evidence" value="ECO:0007669"/>
    <property type="project" value="TreeGrafter"/>
</dbReference>
<dbReference type="PANTHER" id="PTHR43394:SF27">
    <property type="entry name" value="ATP-DEPENDENT TRANSLOCASE ABCB1-LIKE"/>
    <property type="match status" value="1"/>
</dbReference>
<dbReference type="STRING" id="451379.A0A0N5ASE1"/>
<evidence type="ECO:0000256" key="4">
    <source>
        <dbReference type="ARBA" id="ARBA00022741"/>
    </source>
</evidence>
<dbReference type="InterPro" id="IPR036640">
    <property type="entry name" value="ABC1_TM_sf"/>
</dbReference>
<evidence type="ECO:0000313" key="12">
    <source>
        <dbReference type="Proteomes" id="UP000046393"/>
    </source>
</evidence>
<dbReference type="PROSITE" id="PS50893">
    <property type="entry name" value="ABC_TRANSPORTER_2"/>
    <property type="match status" value="2"/>
</dbReference>
<dbReference type="PROSITE" id="PS50929">
    <property type="entry name" value="ABC_TM1F"/>
    <property type="match status" value="2"/>
</dbReference>
<feature type="transmembrane region" description="Helical" evidence="9">
    <location>
        <begin position="208"/>
        <end position="226"/>
    </location>
</feature>
<keyword evidence="12" id="KW-1185">Reference proteome</keyword>
<feature type="transmembrane region" description="Helical" evidence="9">
    <location>
        <begin position="821"/>
        <end position="838"/>
    </location>
</feature>
<sequence>MKNDSTTNNDPCSASEQQDPDDEVFYEQSKFDKILNTILCRGDVARKKLEAPPVSFLQLFRYAAKSDKMLLLTGLMCAVVTGVGQPIITLISGKIIDVLLLSPVCFLLLSGATIIVIKCGYTVGNKKFWNDGYEIVAIYAGIGVAILIFGHFCFKTVSLNLARNLRYEFLKSVMCQEAGWFDKRNLGTITSQLNMNIDRIQDGIGDKIGLIIRGLFSYVASVIMSLCCEWRIALITFAVGPLSAFLMSLQARVVDKETTAQMKEIGNADAVVEESVINYKTVASCNGQETMVNKYAEILKKAKAHALKSYAYSGFFDSLFYFVLYLFLAVGLYYGGYLHKIEIIEEAGTIFTVVGSTMYGSYFLGILSPHLMSIVQARVAAAIIYKTIDQEPKIKSTSESGATFPDVQGTITFDSVHFSYPSKPKVKVLNGISFSINRGETVALVGHSGCGKSTTVGLITRLYEASDGKVLIDGHDVKDLNINFLRNIVGVVQQEPVLFNGTIKENILLGNPKLTDEEIVDLCKMANAHDFIEKLNEGYDTRIGAGGVHLSGGQKQRIAIARTVARNPKILLLDEATSALDAESESIVQQALSKASVGRTTIVIAHRLSTLRNVNRILVFKDGKVVETGTHKELAAKVNGIYAGYVASQQFKEEEAKTTDVEKEQPHNTFERHNEKPAESGSIWKLYSSCSGHYLKFLLAVTVSAIRGMELLFYVIIYKASFESFEQEDNDVMMEKMQKAFFEFIGLGAGCIIAMTAATFSCGWLAENVVDTLRVKALNKVLHQNSGYFDDPNKSTAVTVTRITSDAPTIKYAFDNRLMQIINNGSGIIAMVILGICYSWQIGLLGTGCFIFFLVLVCVLANFLEEFEDDAIKKDLSGEVSNNGYDELSNIAIEIVEQIQTIQLLTQEHHFIATYEKELFASCKRHKHSIIYEAFIYSFSTAFGYFLDMASYGLGISLAYHGHVSTNEDIDGNLKFSNVVFAYPNRPKQHILNNLTLKAEKGQTVALVGPSGSGKSTVISLLERFYDPKLGRVEIDNHRVSNVKLDYIRENMSLVGQEPVLFNGTIAENILLGTTGKTMDDVRNACKLANAAEFIESFPQGYDTDVGEKGGMLSGGQKQRIAIARALVRDPKILLLDEATSALDAESERTVQESLDRAKAGRTCLVIAHRLSSIQNADLILYLENGRIVEYGTHHELMELNNKYADLVRKQNLKD</sequence>
<keyword evidence="5" id="KW-0067">ATP-binding</keyword>
<feature type="domain" description="ABC transporter" evidence="10">
    <location>
        <begin position="411"/>
        <end position="647"/>
    </location>
</feature>
<feature type="region of interest" description="Disordered" evidence="8">
    <location>
        <begin position="1"/>
        <end position="20"/>
    </location>
</feature>
<dbReference type="InterPro" id="IPR003593">
    <property type="entry name" value="AAA+_ATPase"/>
</dbReference>
<proteinExistence type="inferred from homology"/>
<evidence type="ECO:0000256" key="5">
    <source>
        <dbReference type="ARBA" id="ARBA00022840"/>
    </source>
</evidence>
<evidence type="ECO:0000256" key="2">
    <source>
        <dbReference type="ARBA" id="ARBA00007577"/>
    </source>
</evidence>
<evidence type="ECO:0000256" key="1">
    <source>
        <dbReference type="ARBA" id="ARBA00004141"/>
    </source>
</evidence>
<dbReference type="GO" id="GO:0005524">
    <property type="term" value="F:ATP binding"/>
    <property type="evidence" value="ECO:0007669"/>
    <property type="project" value="UniProtKB-KW"/>
</dbReference>
<feature type="compositionally biased region" description="Polar residues" evidence="8">
    <location>
        <begin position="1"/>
        <end position="17"/>
    </location>
</feature>
<comment type="subcellular location">
    <subcellularLocation>
        <location evidence="1">Membrane</location>
        <topology evidence="1">Multi-pass membrane protein</topology>
    </subcellularLocation>
</comment>
<dbReference type="InterPro" id="IPR039421">
    <property type="entry name" value="Type_1_exporter"/>
</dbReference>
<dbReference type="AlphaFoldDB" id="A0A0N5ASE1"/>
<dbReference type="CDD" id="cd03249">
    <property type="entry name" value="ABC_MTABC3_MDL1_MDL2"/>
    <property type="match status" value="2"/>
</dbReference>
<reference evidence="13" key="1">
    <citation type="submission" date="2016-04" db="UniProtKB">
        <authorList>
            <consortium name="WormBaseParasite"/>
        </authorList>
    </citation>
    <scope>IDENTIFICATION</scope>
</reference>
<dbReference type="InterPro" id="IPR017871">
    <property type="entry name" value="ABC_transporter-like_CS"/>
</dbReference>
<dbReference type="InterPro" id="IPR011527">
    <property type="entry name" value="ABC1_TM_dom"/>
</dbReference>
<keyword evidence="4" id="KW-0547">Nucleotide-binding</keyword>
<evidence type="ECO:0000256" key="7">
    <source>
        <dbReference type="ARBA" id="ARBA00023136"/>
    </source>
</evidence>
<dbReference type="Pfam" id="PF00005">
    <property type="entry name" value="ABC_tran"/>
    <property type="match status" value="2"/>
</dbReference>
<feature type="transmembrane region" description="Helical" evidence="9">
    <location>
        <begin position="135"/>
        <end position="154"/>
    </location>
</feature>
<dbReference type="PANTHER" id="PTHR43394">
    <property type="entry name" value="ATP-DEPENDENT PERMEASE MDL1, MITOCHONDRIAL"/>
    <property type="match status" value="1"/>
</dbReference>
<dbReference type="SMART" id="SM00382">
    <property type="entry name" value="AAA"/>
    <property type="match status" value="2"/>
</dbReference>
<dbReference type="SUPFAM" id="SSF52540">
    <property type="entry name" value="P-loop containing nucleoside triphosphate hydrolases"/>
    <property type="match status" value="2"/>
</dbReference>
<evidence type="ECO:0000256" key="6">
    <source>
        <dbReference type="ARBA" id="ARBA00022989"/>
    </source>
</evidence>
<dbReference type="FunFam" id="3.40.50.300:FF:002283">
    <property type="entry name" value="p-GlycoProtein related"/>
    <property type="match status" value="1"/>
</dbReference>
<feature type="transmembrane region" description="Helical" evidence="9">
    <location>
        <begin position="98"/>
        <end position="123"/>
    </location>
</feature>
<organism evidence="12 13">
    <name type="scientific">Syphacia muris</name>
    <dbReference type="NCBI Taxonomy" id="451379"/>
    <lineage>
        <taxon>Eukaryota</taxon>
        <taxon>Metazoa</taxon>
        <taxon>Ecdysozoa</taxon>
        <taxon>Nematoda</taxon>
        <taxon>Chromadorea</taxon>
        <taxon>Rhabditida</taxon>
        <taxon>Spirurina</taxon>
        <taxon>Oxyuridomorpha</taxon>
        <taxon>Oxyuroidea</taxon>
        <taxon>Oxyuridae</taxon>
        <taxon>Syphacia</taxon>
    </lineage>
</organism>
<protein>
    <submittedName>
        <fullName evidence="13">Multidrug resistance protein 1</fullName>
    </submittedName>
</protein>
<dbReference type="FunFam" id="3.40.50.300:FF:000916">
    <property type="entry name" value="ABC transporter B family member 9"/>
    <property type="match status" value="1"/>
</dbReference>
<dbReference type="InterPro" id="IPR003439">
    <property type="entry name" value="ABC_transporter-like_ATP-bd"/>
</dbReference>
<keyword evidence="3 9" id="KW-0812">Transmembrane</keyword>
<dbReference type="CDD" id="cd18577">
    <property type="entry name" value="ABC_6TM_Pgp_ABCB1_D1_like"/>
    <property type="match status" value="1"/>
</dbReference>
<dbReference type="GO" id="GO:0090374">
    <property type="term" value="P:oligopeptide export from mitochondrion"/>
    <property type="evidence" value="ECO:0007669"/>
    <property type="project" value="TreeGrafter"/>
</dbReference>
<dbReference type="GO" id="GO:0005743">
    <property type="term" value="C:mitochondrial inner membrane"/>
    <property type="evidence" value="ECO:0007669"/>
    <property type="project" value="TreeGrafter"/>
</dbReference>
<dbReference type="InterPro" id="IPR027417">
    <property type="entry name" value="P-loop_NTPase"/>
</dbReference>
<dbReference type="Pfam" id="PF00664">
    <property type="entry name" value="ABC_membrane"/>
    <property type="match status" value="2"/>
</dbReference>
<feature type="region of interest" description="Disordered" evidence="8">
    <location>
        <begin position="656"/>
        <end position="676"/>
    </location>
</feature>
<dbReference type="SUPFAM" id="SSF90123">
    <property type="entry name" value="ABC transporter transmembrane region"/>
    <property type="match status" value="2"/>
</dbReference>